<dbReference type="RefSeq" id="WP_135529351.1">
    <property type="nucleotide sequence ID" value="NZ_SRKZ01000001.1"/>
</dbReference>
<comment type="caution">
    <text evidence="1">The sequence shown here is derived from an EMBL/GenBank/DDBJ whole genome shotgun (WGS) entry which is preliminary data.</text>
</comment>
<dbReference type="Proteomes" id="UP000298284">
    <property type="component" value="Unassembled WGS sequence"/>
</dbReference>
<dbReference type="AlphaFoldDB" id="A0A4Z0MUR2"/>
<reference evidence="1 2" key="1">
    <citation type="submission" date="2019-04" db="EMBL/GenBank/DDBJ databases">
        <authorList>
            <person name="Feng G."/>
            <person name="Zhang J."/>
            <person name="Zhu H."/>
        </authorList>
    </citation>
    <scope>NUCLEOTIDE SEQUENCE [LARGE SCALE GENOMIC DNA]</scope>
    <source>
        <strain evidence="1 2">JCM 19491</strain>
    </source>
</reference>
<gene>
    <name evidence="1" type="ORF">EU557_05320</name>
</gene>
<dbReference type="EMBL" id="SRKZ01000001">
    <property type="protein sequence ID" value="TGD83200.1"/>
    <property type="molecule type" value="Genomic_DNA"/>
</dbReference>
<proteinExistence type="predicted"/>
<dbReference type="OrthoDB" id="879018at2"/>
<accession>A0A4Z0MUR2</accession>
<organism evidence="1 2">
    <name type="scientific">Hymenobacter wooponensis</name>
    <dbReference type="NCBI Taxonomy" id="1525360"/>
    <lineage>
        <taxon>Bacteria</taxon>
        <taxon>Pseudomonadati</taxon>
        <taxon>Bacteroidota</taxon>
        <taxon>Cytophagia</taxon>
        <taxon>Cytophagales</taxon>
        <taxon>Hymenobacteraceae</taxon>
        <taxon>Hymenobacter</taxon>
    </lineage>
</organism>
<protein>
    <submittedName>
        <fullName evidence="1">Uncharacterized protein</fullName>
    </submittedName>
</protein>
<evidence type="ECO:0000313" key="1">
    <source>
        <dbReference type="EMBL" id="TGD83200.1"/>
    </source>
</evidence>
<keyword evidence="2" id="KW-1185">Reference proteome</keyword>
<sequence>MKKEEDPQPTPPYYQFTPEDLQWLKFNTGDLWVFANASGKQQQYVIDEIKREIKQSYMPSNFGGIIAAPPKTTYYYDKVEFAIRRLDTLAYNRLEFRKSLPAGADDRNPPNSEGEFDFGGLWRNYLGGPVFEGVYGNLNVQPSQLLPQISSPLDLNGRHYKKVIMISTDLSNEYKGGKSYIRTIYYSQEEGIIRMISASGEIWDRQF</sequence>
<evidence type="ECO:0000313" key="2">
    <source>
        <dbReference type="Proteomes" id="UP000298284"/>
    </source>
</evidence>
<name>A0A4Z0MUR2_9BACT</name>